<dbReference type="PATRIC" id="fig|37916.4.peg.1995"/>
<name>A0A0J6W6N8_9MYCO</name>
<keyword evidence="1" id="KW-0812">Transmembrane</keyword>
<dbReference type="STRING" id="37916.MCHLDSM_02076"/>
<accession>A0A0J6W6N8</accession>
<keyword evidence="3" id="KW-1185">Reference proteome</keyword>
<evidence type="ECO:0000256" key="1">
    <source>
        <dbReference type="SAM" id="Phobius"/>
    </source>
</evidence>
<dbReference type="RefSeq" id="WP_174545656.1">
    <property type="nucleotide sequence ID" value="NZ_JYNL01000020.1"/>
</dbReference>
<organism evidence="2 3">
    <name type="scientific">Mycolicibacterium chlorophenolicum</name>
    <dbReference type="NCBI Taxonomy" id="37916"/>
    <lineage>
        <taxon>Bacteria</taxon>
        <taxon>Bacillati</taxon>
        <taxon>Actinomycetota</taxon>
        <taxon>Actinomycetes</taxon>
        <taxon>Mycobacteriales</taxon>
        <taxon>Mycobacteriaceae</taxon>
        <taxon>Mycolicibacterium</taxon>
    </lineage>
</organism>
<evidence type="ECO:0000313" key="3">
    <source>
        <dbReference type="Proteomes" id="UP000036513"/>
    </source>
</evidence>
<comment type="caution">
    <text evidence="2">The sequence shown here is derived from an EMBL/GenBank/DDBJ whole genome shotgun (WGS) entry which is preliminary data.</text>
</comment>
<keyword evidence="1" id="KW-0472">Membrane</keyword>
<sequence length="182" mass="18751">MAAPVEPVVIAEHGGLVVAERGSEILVIDRGNGPAEITAFVLGVLTLVFVGFGVVAVASALLGADTPPVGIIGGAVLVAGVGFATAMLFTVAAIRRRRRRPLQTFPPVAVFDRAHGVYRDATGSVVAPLHQVRFERRMQVASSSPKLVAVTPHGVQVLKRGNPFGGGVGTLDAALTDAVFGR</sequence>
<dbReference type="Proteomes" id="UP000036513">
    <property type="component" value="Unassembled WGS sequence"/>
</dbReference>
<evidence type="ECO:0000313" key="2">
    <source>
        <dbReference type="EMBL" id="KMO78164.1"/>
    </source>
</evidence>
<dbReference type="EMBL" id="JYNL01000020">
    <property type="protein sequence ID" value="KMO78164.1"/>
    <property type="molecule type" value="Genomic_DNA"/>
</dbReference>
<dbReference type="AlphaFoldDB" id="A0A0J6W6N8"/>
<proteinExistence type="predicted"/>
<keyword evidence="1" id="KW-1133">Transmembrane helix</keyword>
<protein>
    <submittedName>
        <fullName evidence="2">Uncharacterized protein</fullName>
    </submittedName>
</protein>
<feature type="transmembrane region" description="Helical" evidence="1">
    <location>
        <begin position="69"/>
        <end position="94"/>
    </location>
</feature>
<reference evidence="2 3" key="1">
    <citation type="journal article" date="2015" name="Genome Biol. Evol.">
        <title>Characterization of Three Mycobacterium spp. with Potential Use in Bioremediation by Genome Sequencing and Comparative Genomics.</title>
        <authorList>
            <person name="Das S."/>
            <person name="Pettersson B.M."/>
            <person name="Behra P.R."/>
            <person name="Ramesh M."/>
            <person name="Dasgupta S."/>
            <person name="Bhattacharya A."/>
            <person name="Kirsebom L.A."/>
        </authorList>
    </citation>
    <scope>NUCLEOTIDE SEQUENCE [LARGE SCALE GENOMIC DNA]</scope>
    <source>
        <strain evidence="2 3">DSM 43826</strain>
    </source>
</reference>
<feature type="transmembrane region" description="Helical" evidence="1">
    <location>
        <begin position="39"/>
        <end position="63"/>
    </location>
</feature>
<gene>
    <name evidence="2" type="ORF">MCHLDSM_02076</name>
</gene>